<dbReference type="PANTHER" id="PTHR34825">
    <property type="entry name" value="CONSERVED PROTEIN, WITH A WEAK D-GALACTARATE DEHYDRATASE/ALTRONATE HYDROLASE DOMAIN"/>
    <property type="match status" value="1"/>
</dbReference>
<feature type="region of interest" description="Disordered" evidence="1">
    <location>
        <begin position="53"/>
        <end position="77"/>
    </location>
</feature>
<protein>
    <submittedName>
        <fullName evidence="3">PD-(D/E)XK nuclease superfamily protein</fullName>
    </submittedName>
</protein>
<dbReference type="Pfam" id="PF09820">
    <property type="entry name" value="AAA-ATPase_like"/>
    <property type="match status" value="1"/>
</dbReference>
<dbReference type="InterPro" id="IPR018631">
    <property type="entry name" value="AAA-ATPase-like_dom"/>
</dbReference>
<evidence type="ECO:0000313" key="3">
    <source>
        <dbReference type="EMBL" id="VFJ42482.1"/>
    </source>
</evidence>
<reference evidence="3" key="1">
    <citation type="submission" date="2019-02" db="EMBL/GenBank/DDBJ databases">
        <authorList>
            <person name="Gruber-Vodicka R. H."/>
            <person name="Seah K. B. B."/>
        </authorList>
    </citation>
    <scope>NUCLEOTIDE SEQUENCE</scope>
    <source>
        <strain evidence="3">BECK_DK161</strain>
    </source>
</reference>
<dbReference type="Pfam" id="PF08011">
    <property type="entry name" value="PDDEXK_9"/>
    <property type="match status" value="1"/>
</dbReference>
<evidence type="ECO:0000259" key="2">
    <source>
        <dbReference type="Pfam" id="PF09820"/>
    </source>
</evidence>
<proteinExistence type="predicted"/>
<name>A0A450RTQ2_9GAMM</name>
<evidence type="ECO:0000256" key="1">
    <source>
        <dbReference type="SAM" id="MobiDB-lite"/>
    </source>
</evidence>
<dbReference type="AlphaFoldDB" id="A0A450RTQ2"/>
<dbReference type="PANTHER" id="PTHR34825:SF1">
    <property type="entry name" value="AAA-ATPASE-LIKE DOMAIN-CONTAINING PROTEIN"/>
    <property type="match status" value="1"/>
</dbReference>
<gene>
    <name evidence="3" type="ORF">BECKDK2373C_GA0170839_100118</name>
</gene>
<feature type="domain" description="AAA-ATPase-like" evidence="2">
    <location>
        <begin position="75"/>
        <end position="299"/>
    </location>
</feature>
<sequence length="650" mass="72807">MGTFVVDAKLSGAVPIMDTSGHAPREIAVRCCHASVLMNIICPMNITANHLSKPSAGKPPLGRPSPGKPSPGKPPIGLSDFPELIREGYAYVDKSLFVQSVLDSSAKVILLPRPRRFGKTLNLSMLRAFFDRDMPDAAELFRGLAIEQAGEEYTAHLGRYPVVFLTLKDVKTDDWENCLGHIKDLICEEFERRADLLETDMLSEREKERYRAILSQEAPQHYYENSLKYLLTWLERATGEQVVLLIDEYDTPIHAGYQSGFYEEITSFMRNWLSGALKDHSSLKKGVLTGILRVAKESIIEGLNNLTVAGILKAGPFADKFGFTEPEVARLLDGFHLSDRLPETREWYNGYLFGETVIYNPWSILNFIDDRPAPPAPHWVNTSSNDLVRDLLESGGAEIREDLEALLAGGSVECEVTEDLPLRDIRGNAESIWSLLLFSGYLKPVGARKYRNRTRHRLAIPNLEVEIFYGRIVEHWLTRHIRPKYLDDLLDALVDGDVPEFARHLQTLVLNMLSYHDTAGGEGRAPEVVYQSFVLGLLVNLGDQYRIRSNIESGLGRADILMSPVEAGERGIVMEFKRLGGNEEMEAQLQAALAQIEEKQYAAALRGEGCGEVLELGIVFDGKRLEVRERVLLPMGDNEQNKALPCNDDV</sequence>
<dbReference type="EMBL" id="CAADEY010000001">
    <property type="protein sequence ID" value="VFJ42482.1"/>
    <property type="molecule type" value="Genomic_DNA"/>
</dbReference>
<feature type="compositionally biased region" description="Pro residues" evidence="1">
    <location>
        <begin position="61"/>
        <end position="74"/>
    </location>
</feature>
<accession>A0A450RTQ2</accession>
<dbReference type="InterPro" id="IPR012547">
    <property type="entry name" value="PDDEXK_9"/>
</dbReference>
<organism evidence="3">
    <name type="scientific">Candidatus Kentrum sp. DK</name>
    <dbReference type="NCBI Taxonomy" id="2126562"/>
    <lineage>
        <taxon>Bacteria</taxon>
        <taxon>Pseudomonadati</taxon>
        <taxon>Pseudomonadota</taxon>
        <taxon>Gammaproteobacteria</taxon>
        <taxon>Candidatus Kentrum</taxon>
    </lineage>
</organism>